<organism evidence="2">
    <name type="scientific">Puccinia triticina (isolate 1-1 / race 1 (BBBD))</name>
    <name type="common">Brown leaf rust fungus</name>
    <dbReference type="NCBI Taxonomy" id="630390"/>
    <lineage>
        <taxon>Eukaryota</taxon>
        <taxon>Fungi</taxon>
        <taxon>Dikarya</taxon>
        <taxon>Basidiomycota</taxon>
        <taxon>Pucciniomycotina</taxon>
        <taxon>Pucciniomycetes</taxon>
        <taxon>Pucciniales</taxon>
        <taxon>Pucciniaceae</taxon>
        <taxon>Puccinia</taxon>
    </lineage>
</organism>
<evidence type="ECO:0000313" key="4">
    <source>
        <dbReference type="Proteomes" id="UP000005240"/>
    </source>
</evidence>
<feature type="region of interest" description="Disordered" evidence="1">
    <location>
        <begin position="7"/>
        <end position="34"/>
    </location>
</feature>
<name>A0A180G456_PUCT1</name>
<reference evidence="3 4" key="3">
    <citation type="journal article" date="2017" name="G3 (Bethesda)">
        <title>Comparative analysis highlights variable genome content of wheat rusts and divergence of the mating loci.</title>
        <authorList>
            <person name="Cuomo C.A."/>
            <person name="Bakkeren G."/>
            <person name="Khalil H.B."/>
            <person name="Panwar V."/>
            <person name="Joly D."/>
            <person name="Linning R."/>
            <person name="Sakthikumar S."/>
            <person name="Song X."/>
            <person name="Adiconis X."/>
            <person name="Fan L."/>
            <person name="Goldberg J.M."/>
            <person name="Levin J.Z."/>
            <person name="Young S."/>
            <person name="Zeng Q."/>
            <person name="Anikster Y."/>
            <person name="Bruce M."/>
            <person name="Wang M."/>
            <person name="Yin C."/>
            <person name="McCallum B."/>
            <person name="Szabo L.J."/>
            <person name="Hulbert S."/>
            <person name="Chen X."/>
            <person name="Fellers J.P."/>
        </authorList>
    </citation>
    <scope>NUCLEOTIDE SEQUENCE</scope>
    <source>
        <strain evidence="4">Isolate 1-1 / race 1 (BBBD)</strain>
        <strain evidence="3">isolate 1-1 / race 1 (BBBD)</strain>
    </source>
</reference>
<evidence type="ECO:0000313" key="2">
    <source>
        <dbReference type="EMBL" id="OAV86613.1"/>
    </source>
</evidence>
<evidence type="ECO:0000256" key="1">
    <source>
        <dbReference type="SAM" id="MobiDB-lite"/>
    </source>
</evidence>
<dbReference type="PANTHER" id="PTHR33069">
    <property type="entry name" value="CHROMOSOME 7, WHOLE GENOME SHOTGUN SEQUENCE-RELATED"/>
    <property type="match status" value="1"/>
</dbReference>
<reference evidence="2" key="2">
    <citation type="submission" date="2016-05" db="EMBL/GenBank/DDBJ databases">
        <title>Comparative analysis highlights variable genome content of wheat rusts and divergence of the mating loci.</title>
        <authorList>
            <person name="Cuomo C.A."/>
            <person name="Bakkeren G."/>
            <person name="Szabo L."/>
            <person name="Khalil H."/>
            <person name="Joly D."/>
            <person name="Goldberg J."/>
            <person name="Young S."/>
            <person name="Zeng Q."/>
            <person name="Fellers J."/>
        </authorList>
    </citation>
    <scope>NUCLEOTIDE SEQUENCE [LARGE SCALE GENOMIC DNA]</scope>
    <source>
        <strain evidence="2">1-1 BBBD Race 1</strain>
    </source>
</reference>
<protein>
    <submittedName>
        <fullName evidence="2 3">Uncharacterized protein</fullName>
    </submittedName>
</protein>
<proteinExistence type="predicted"/>
<dbReference type="Proteomes" id="UP000005240">
    <property type="component" value="Unassembled WGS sequence"/>
</dbReference>
<dbReference type="STRING" id="630390.A0A180G456"/>
<evidence type="ECO:0000313" key="3">
    <source>
        <dbReference type="EnsemblFungi" id="PTTG_11881-t43_1-p1"/>
    </source>
</evidence>
<dbReference type="EMBL" id="ADAS02000958">
    <property type="protein sequence ID" value="OAV86613.1"/>
    <property type="molecule type" value="Genomic_DNA"/>
</dbReference>
<reference evidence="2" key="1">
    <citation type="submission" date="2009-11" db="EMBL/GenBank/DDBJ databases">
        <authorList>
            <consortium name="The Broad Institute Genome Sequencing Platform"/>
            <person name="Ward D."/>
            <person name="Feldgarden M."/>
            <person name="Earl A."/>
            <person name="Young S.K."/>
            <person name="Zeng Q."/>
            <person name="Koehrsen M."/>
            <person name="Alvarado L."/>
            <person name="Berlin A."/>
            <person name="Bochicchio J."/>
            <person name="Borenstein D."/>
            <person name="Chapman S.B."/>
            <person name="Chen Z."/>
            <person name="Engels R."/>
            <person name="Freedman E."/>
            <person name="Gellesch M."/>
            <person name="Goldberg J."/>
            <person name="Griggs A."/>
            <person name="Gujja S."/>
            <person name="Heilman E."/>
            <person name="Heiman D."/>
            <person name="Hepburn T."/>
            <person name="Howarth C."/>
            <person name="Jen D."/>
            <person name="Larson L."/>
            <person name="Lewis B."/>
            <person name="Mehta T."/>
            <person name="Park D."/>
            <person name="Pearson M."/>
            <person name="Roberts A."/>
            <person name="Saif S."/>
            <person name="Shea T."/>
            <person name="Shenoy N."/>
            <person name="Sisk P."/>
            <person name="Stolte C."/>
            <person name="Sykes S."/>
            <person name="Thomson T."/>
            <person name="Walk T."/>
            <person name="White J."/>
            <person name="Yandava C."/>
            <person name="Izard J."/>
            <person name="Baranova O.V."/>
            <person name="Blanton J.M."/>
            <person name="Tanner A.C."/>
            <person name="Dewhirst F.E."/>
            <person name="Haas B."/>
            <person name="Nusbaum C."/>
            <person name="Birren B."/>
        </authorList>
    </citation>
    <scope>NUCLEOTIDE SEQUENCE [LARGE SCALE GENOMIC DNA]</scope>
    <source>
        <strain evidence="2">1-1 BBBD Race 1</strain>
    </source>
</reference>
<sequence length="358" mass="40569">MVWHAYTMAESSTSTGSDAPQAPEDMGSSRNEQHWPLGDLVVDGLNGLEKHMRDPTVNPDPFLRSVQGKPCSDEQADMINNLLRTLHSNLLPQLRHQITNLARSLDPNRLANDPGLHLKLILEIQSALDETLSQINHTLDWASHDPQPFSGATKNDQHLQEFKFFRLVGLRYRIKEVCGPVNGISIAGVALIQRMQCSTKGHPIGSSKYRELLISDCRKLIVNMTSSCLLAIELAIGWLEGSEFDLVQHHWSDPRRRIDECLERLLRETADSNKENRIYTGESPSDQISKSAMPIVKLSRLFFKKTIKTRNEQKTPPLVHRNELRPAEIARRIGLRRGCSSPLPHHGGGPRQRYLWFH</sequence>
<dbReference type="AlphaFoldDB" id="A0A180G456"/>
<gene>
    <name evidence="2" type="ORF">PTTG_11881</name>
</gene>
<accession>A0A180G456</accession>
<reference evidence="3" key="4">
    <citation type="submission" date="2025-05" db="UniProtKB">
        <authorList>
            <consortium name="EnsemblFungi"/>
        </authorList>
    </citation>
    <scope>IDENTIFICATION</scope>
    <source>
        <strain evidence="3">isolate 1-1 / race 1 (BBBD)</strain>
    </source>
</reference>
<dbReference type="PANTHER" id="PTHR33069:SF3">
    <property type="entry name" value="DYNEIN HEAVY CHAIN TAIL DOMAIN-CONTAINING PROTEIN"/>
    <property type="match status" value="1"/>
</dbReference>
<feature type="compositionally biased region" description="Polar residues" evidence="1">
    <location>
        <begin position="9"/>
        <end position="18"/>
    </location>
</feature>
<keyword evidence="4" id="KW-1185">Reference proteome</keyword>
<dbReference type="EnsemblFungi" id="PTTG_11881-t43_1">
    <property type="protein sequence ID" value="PTTG_11881-t43_1-p1"/>
    <property type="gene ID" value="PTTG_11881"/>
</dbReference>
<dbReference type="VEuPathDB" id="FungiDB:PTTG_11881"/>